<proteinExistence type="predicted"/>
<dbReference type="InterPro" id="IPR041628">
    <property type="entry name" value="ChlI/MoxR_AAA_lid"/>
</dbReference>
<protein>
    <recommendedName>
        <fullName evidence="1">magnesium chelatase</fullName>
        <ecNumber evidence="1">6.6.1.1</ecNumber>
    </recommendedName>
</protein>
<evidence type="ECO:0000259" key="3">
    <source>
        <dbReference type="Pfam" id="PF17863"/>
    </source>
</evidence>
<evidence type="ECO:0000256" key="1">
    <source>
        <dbReference type="ARBA" id="ARBA00012825"/>
    </source>
</evidence>
<comment type="pathway">
    <text evidence="2">Porphyrin-containing compound metabolism.</text>
</comment>
<gene>
    <name evidence="4" type="ORF">CCMP2556_LOCUS4976</name>
</gene>
<dbReference type="InterPro" id="IPR045006">
    <property type="entry name" value="CHLI-like"/>
</dbReference>
<keyword evidence="5" id="KW-1185">Reference proteome</keyword>
<dbReference type="Pfam" id="PF17863">
    <property type="entry name" value="AAA_lid_2"/>
    <property type="match status" value="1"/>
</dbReference>
<comment type="caution">
    <text evidence="4">The sequence shown here is derived from an EMBL/GenBank/DDBJ whole genome shotgun (WGS) entry which is preliminary data.</text>
</comment>
<dbReference type="EMBL" id="CAXAMN010002113">
    <property type="protein sequence ID" value="CAK8997756.1"/>
    <property type="molecule type" value="Genomic_DNA"/>
</dbReference>
<dbReference type="EC" id="6.6.1.1" evidence="1"/>
<accession>A0ABP0I5A8</accession>
<name>A0ABP0I5A8_9DINO</name>
<dbReference type="PANTHER" id="PTHR32039:SF9">
    <property type="entry name" value="MAGNESIUM-CHELATASE SUBUNIT CHLI-2, CHLOROPLASTIC"/>
    <property type="match status" value="1"/>
</dbReference>
<dbReference type="SUPFAM" id="SSF52540">
    <property type="entry name" value="P-loop containing nucleoside triphosphate hydrolases"/>
    <property type="match status" value="1"/>
</dbReference>
<evidence type="ECO:0000313" key="5">
    <source>
        <dbReference type="Proteomes" id="UP001642484"/>
    </source>
</evidence>
<feature type="domain" description="ChlI/MoxR AAA lid" evidence="3">
    <location>
        <begin position="65"/>
        <end position="108"/>
    </location>
</feature>
<organism evidence="4 5">
    <name type="scientific">Durusdinium trenchii</name>
    <dbReference type="NCBI Taxonomy" id="1381693"/>
    <lineage>
        <taxon>Eukaryota</taxon>
        <taxon>Sar</taxon>
        <taxon>Alveolata</taxon>
        <taxon>Dinophyceae</taxon>
        <taxon>Suessiales</taxon>
        <taxon>Symbiodiniaceae</taxon>
        <taxon>Durusdinium</taxon>
    </lineage>
</organism>
<evidence type="ECO:0000256" key="2">
    <source>
        <dbReference type="ARBA" id="ARBA00023444"/>
    </source>
</evidence>
<sequence length="117" mass="13235">MHALIRTERDPELRVKIVESTRDFADDPVGFREKYVDDNQEFATQILEAQKRLKEVKTDGEIARKISQVCSELNIDGLRGDIVTNRAARAYCSFDGRTEVTEEDVGKAGGSLSTWRT</sequence>
<evidence type="ECO:0000313" key="4">
    <source>
        <dbReference type="EMBL" id="CAK8997756.1"/>
    </source>
</evidence>
<dbReference type="Proteomes" id="UP001642484">
    <property type="component" value="Unassembled WGS sequence"/>
</dbReference>
<dbReference type="PANTHER" id="PTHR32039">
    <property type="entry name" value="MAGNESIUM-CHELATASE SUBUNIT CHLI"/>
    <property type="match status" value="1"/>
</dbReference>
<dbReference type="InterPro" id="IPR027417">
    <property type="entry name" value="P-loop_NTPase"/>
</dbReference>
<dbReference type="Gene3D" id="1.10.8.80">
    <property type="entry name" value="Magnesium chelatase subunit I, C-Terminal domain"/>
    <property type="match status" value="1"/>
</dbReference>
<reference evidence="4 5" key="1">
    <citation type="submission" date="2024-02" db="EMBL/GenBank/DDBJ databases">
        <authorList>
            <person name="Chen Y."/>
            <person name="Shah S."/>
            <person name="Dougan E. K."/>
            <person name="Thang M."/>
            <person name="Chan C."/>
        </authorList>
    </citation>
    <scope>NUCLEOTIDE SEQUENCE [LARGE SCALE GENOMIC DNA]</scope>
</reference>